<sequence length="148" mass="16954">MKTKPSVKPPHLADRLFEWYCSNASIEDLHGDLEELFFRNLERMSVRRAKWRYWQQVLSLIFSYALRRRKETAAFHPYSSSSAQTAMLLSYLKIGFRNLVKNKGYAMVNIGGLAISGAVGLIIVLFIAHELSYDRYNAKAAPHLSAEL</sequence>
<protein>
    <submittedName>
        <fullName evidence="2">Uncharacterized protein</fullName>
    </submittedName>
</protein>
<dbReference type="OrthoDB" id="983028at2"/>
<dbReference type="InterPro" id="IPR047699">
    <property type="entry name" value="Permease_put_prefix"/>
</dbReference>
<dbReference type="KEGG" id="chk:D4L85_15245"/>
<organism evidence="2 3">
    <name type="scientific">Chryseolinea soli</name>
    <dbReference type="NCBI Taxonomy" id="2321403"/>
    <lineage>
        <taxon>Bacteria</taxon>
        <taxon>Pseudomonadati</taxon>
        <taxon>Bacteroidota</taxon>
        <taxon>Cytophagia</taxon>
        <taxon>Cytophagales</taxon>
        <taxon>Fulvivirgaceae</taxon>
        <taxon>Chryseolinea</taxon>
    </lineage>
</organism>
<reference evidence="3" key="1">
    <citation type="submission" date="2018-09" db="EMBL/GenBank/DDBJ databases">
        <title>Chryseolinea sp. KIS68-18 isolated from soil.</title>
        <authorList>
            <person name="Weon H.-Y."/>
            <person name="Kwon S.-W."/>
            <person name="Lee S.A."/>
        </authorList>
    </citation>
    <scope>NUCLEOTIDE SEQUENCE [LARGE SCALE GENOMIC DNA]</scope>
    <source>
        <strain evidence="3">KIS68-18</strain>
    </source>
</reference>
<keyword evidence="1" id="KW-1133">Transmembrane helix</keyword>
<dbReference type="Proteomes" id="UP000266183">
    <property type="component" value="Chromosome"/>
</dbReference>
<keyword evidence="1" id="KW-0472">Membrane</keyword>
<evidence type="ECO:0000313" key="3">
    <source>
        <dbReference type="Proteomes" id="UP000266183"/>
    </source>
</evidence>
<evidence type="ECO:0000313" key="2">
    <source>
        <dbReference type="EMBL" id="AYB31837.1"/>
    </source>
</evidence>
<evidence type="ECO:0000256" key="1">
    <source>
        <dbReference type="SAM" id="Phobius"/>
    </source>
</evidence>
<accession>A0A385SNK5</accession>
<keyword evidence="3" id="KW-1185">Reference proteome</keyword>
<name>A0A385SNK5_9BACT</name>
<dbReference type="AlphaFoldDB" id="A0A385SNK5"/>
<dbReference type="RefSeq" id="WP_119755098.1">
    <property type="nucleotide sequence ID" value="NZ_CP032382.1"/>
</dbReference>
<proteinExistence type="predicted"/>
<feature type="transmembrane region" description="Helical" evidence="1">
    <location>
        <begin position="104"/>
        <end position="128"/>
    </location>
</feature>
<dbReference type="NCBIfam" id="NF038404">
    <property type="entry name" value="perm_prefix_2"/>
    <property type="match status" value="1"/>
</dbReference>
<keyword evidence="1" id="KW-0812">Transmembrane</keyword>
<gene>
    <name evidence="2" type="ORF">D4L85_15245</name>
</gene>
<dbReference type="EMBL" id="CP032382">
    <property type="protein sequence ID" value="AYB31837.1"/>
    <property type="molecule type" value="Genomic_DNA"/>
</dbReference>